<protein>
    <recommendedName>
        <fullName evidence="4">Secreted protein</fullName>
    </recommendedName>
</protein>
<keyword evidence="1" id="KW-0732">Signal</keyword>
<accession>A0A7J7IIB8</accession>
<proteinExistence type="predicted"/>
<comment type="caution">
    <text evidence="2">The sequence shown here is derived from an EMBL/GenBank/DDBJ whole genome shotgun (WGS) entry which is preliminary data.</text>
</comment>
<feature type="signal peptide" evidence="1">
    <location>
        <begin position="1"/>
        <end position="23"/>
    </location>
</feature>
<evidence type="ECO:0008006" key="4">
    <source>
        <dbReference type="Google" id="ProtNLM"/>
    </source>
</evidence>
<name>A0A7J7IIB8_9RHOD</name>
<feature type="chain" id="PRO_5029788449" description="Secreted protein" evidence="1">
    <location>
        <begin position="24"/>
        <end position="151"/>
    </location>
</feature>
<evidence type="ECO:0000313" key="3">
    <source>
        <dbReference type="Proteomes" id="UP000530660"/>
    </source>
</evidence>
<evidence type="ECO:0000313" key="2">
    <source>
        <dbReference type="EMBL" id="KAF6002474.1"/>
    </source>
</evidence>
<reference evidence="2 3" key="1">
    <citation type="journal article" date="2020" name="J. Phycol.">
        <title>Comparative genome analysis reveals Cyanidiococcus gen. nov., a new extremophilic red algal genus sister to Cyanidioschyzon (Cyanidioschyzonaceae, Rhodophyta).</title>
        <authorList>
            <person name="Liu S.-L."/>
            <person name="Chiang Y.-R."/>
            <person name="Yoon H.S."/>
            <person name="Fu H.-Y."/>
        </authorList>
    </citation>
    <scope>NUCLEOTIDE SEQUENCE [LARGE SCALE GENOMIC DNA]</scope>
    <source>
        <strain evidence="2 3">THAL066</strain>
    </source>
</reference>
<evidence type="ECO:0000256" key="1">
    <source>
        <dbReference type="SAM" id="SignalP"/>
    </source>
</evidence>
<keyword evidence="3" id="KW-1185">Reference proteome</keyword>
<sequence length="151" mass="16771">MLCATSVAFSGLCLLVLQTRARSHTFREQNTLSPMTLVESAICVTLKRRMTISLTGPETEACTDASMSNHRLVRAQSIEVSSLRPVQTARARAMNSPSVAMLARHHLRERCREATALINLELRIPKSIAVTSSMQPIYALSKDIPIYKRNC</sequence>
<gene>
    <name evidence="2" type="ORF">F1559_005163</name>
</gene>
<organism evidence="2 3">
    <name type="scientific">Cyanidiococcus yangmingshanensis</name>
    <dbReference type="NCBI Taxonomy" id="2690220"/>
    <lineage>
        <taxon>Eukaryota</taxon>
        <taxon>Rhodophyta</taxon>
        <taxon>Bangiophyceae</taxon>
        <taxon>Cyanidiales</taxon>
        <taxon>Cyanidiaceae</taxon>
        <taxon>Cyanidiococcus</taxon>
    </lineage>
</organism>
<dbReference type="OrthoDB" id="906at2759"/>
<dbReference type="AlphaFoldDB" id="A0A7J7IIB8"/>
<dbReference type="EMBL" id="VWRR01000010">
    <property type="protein sequence ID" value="KAF6002474.1"/>
    <property type="molecule type" value="Genomic_DNA"/>
</dbReference>
<dbReference type="Proteomes" id="UP000530660">
    <property type="component" value="Unassembled WGS sequence"/>
</dbReference>